<dbReference type="PANTHER" id="PTHR13412:SF0">
    <property type="entry name" value="T-CELL IMMUNOMODULATORY PROTEIN"/>
    <property type="match status" value="1"/>
</dbReference>
<dbReference type="InterPro" id="IPR024881">
    <property type="entry name" value="Tip"/>
</dbReference>
<dbReference type="PANTHER" id="PTHR13412">
    <property type="entry name" value="T-CELL IMMUNOMODULATORY PROTEIN HOMOLOG"/>
    <property type="match status" value="1"/>
</dbReference>
<dbReference type="SUPFAM" id="SSF69318">
    <property type="entry name" value="Integrin alpha N-terminal domain"/>
    <property type="match status" value="1"/>
</dbReference>
<name>A0AAV7IQS9_COTGL</name>
<feature type="chain" id="PRO_5043933438" evidence="1">
    <location>
        <begin position="25"/>
        <end position="230"/>
    </location>
</feature>
<evidence type="ECO:0000313" key="2">
    <source>
        <dbReference type="EMBL" id="KAH0555249.1"/>
    </source>
</evidence>
<organism evidence="2 3">
    <name type="scientific">Cotesia glomerata</name>
    <name type="common">Lepidopteran parasitic wasp</name>
    <name type="synonym">Apanteles glomeratus</name>
    <dbReference type="NCBI Taxonomy" id="32391"/>
    <lineage>
        <taxon>Eukaryota</taxon>
        <taxon>Metazoa</taxon>
        <taxon>Ecdysozoa</taxon>
        <taxon>Arthropoda</taxon>
        <taxon>Hexapoda</taxon>
        <taxon>Insecta</taxon>
        <taxon>Pterygota</taxon>
        <taxon>Neoptera</taxon>
        <taxon>Endopterygota</taxon>
        <taxon>Hymenoptera</taxon>
        <taxon>Apocrita</taxon>
        <taxon>Ichneumonoidea</taxon>
        <taxon>Braconidae</taxon>
        <taxon>Microgastrinae</taxon>
        <taxon>Cotesia</taxon>
    </lineage>
</organism>
<dbReference type="EMBL" id="JAHXZJ010001119">
    <property type="protein sequence ID" value="KAH0555249.1"/>
    <property type="molecule type" value="Genomic_DNA"/>
</dbReference>
<dbReference type="GO" id="GO:0005886">
    <property type="term" value="C:plasma membrane"/>
    <property type="evidence" value="ECO:0007669"/>
    <property type="project" value="TreeGrafter"/>
</dbReference>
<dbReference type="Proteomes" id="UP000826195">
    <property type="component" value="Unassembled WGS sequence"/>
</dbReference>
<keyword evidence="1" id="KW-0732">Signal</keyword>
<sequence length="230" mass="26452">MEGKGILLLLIIISSNSITSIVLGDYDGNVFIDILVTTHNPSSNFTHVHIIWDGIGTITCSNETEPRQRVSWVNRNRTKTKDILMEKFNDPLLVPIKTPYSNLFLDLNDDYLLDLMITMEEAFEIWHGISGGFKYLDYVPELDHRIVSRRLARPEDQLYRCKKKELWGFEPPDKWKNVIYTDAITLPTGDLNMGGYTDLLAMLRPTRVNGRECFCYKMLNAKFAKESVAL</sequence>
<evidence type="ECO:0000313" key="3">
    <source>
        <dbReference type="Proteomes" id="UP000826195"/>
    </source>
</evidence>
<evidence type="ECO:0000256" key="1">
    <source>
        <dbReference type="SAM" id="SignalP"/>
    </source>
</evidence>
<accession>A0AAV7IQS9</accession>
<dbReference type="InterPro" id="IPR028994">
    <property type="entry name" value="Integrin_alpha_N"/>
</dbReference>
<protein>
    <submittedName>
        <fullName evidence="2">Uncharacterized protein</fullName>
    </submittedName>
</protein>
<dbReference type="AlphaFoldDB" id="A0AAV7IQS9"/>
<gene>
    <name evidence="2" type="ORF">KQX54_016408</name>
</gene>
<keyword evidence="3" id="KW-1185">Reference proteome</keyword>
<reference evidence="2 3" key="1">
    <citation type="journal article" date="2021" name="J. Hered.">
        <title>A chromosome-level genome assembly of the parasitoid wasp, Cotesia glomerata (Hymenoptera: Braconidae).</title>
        <authorList>
            <person name="Pinto B.J."/>
            <person name="Weis J.J."/>
            <person name="Gamble T."/>
            <person name="Ode P.J."/>
            <person name="Paul R."/>
            <person name="Zaspel J.M."/>
        </authorList>
    </citation>
    <scope>NUCLEOTIDE SEQUENCE [LARGE SCALE GENOMIC DNA]</scope>
    <source>
        <strain evidence="2">CgM1</strain>
    </source>
</reference>
<feature type="signal peptide" evidence="1">
    <location>
        <begin position="1"/>
        <end position="24"/>
    </location>
</feature>
<proteinExistence type="predicted"/>
<comment type="caution">
    <text evidence="2">The sequence shown here is derived from an EMBL/GenBank/DDBJ whole genome shotgun (WGS) entry which is preliminary data.</text>
</comment>